<gene>
    <name evidence="1" type="ORF">O6H91_20G044300</name>
</gene>
<dbReference type="Proteomes" id="UP001162992">
    <property type="component" value="Chromosome 20"/>
</dbReference>
<evidence type="ECO:0000313" key="1">
    <source>
        <dbReference type="EMBL" id="KAJ7519558.1"/>
    </source>
</evidence>
<reference evidence="2" key="1">
    <citation type="journal article" date="2024" name="Proc. Natl. Acad. Sci. U.S.A.">
        <title>Extraordinary preservation of gene collinearity over three hundred million years revealed in homosporous lycophytes.</title>
        <authorList>
            <person name="Li C."/>
            <person name="Wickell D."/>
            <person name="Kuo L.Y."/>
            <person name="Chen X."/>
            <person name="Nie B."/>
            <person name="Liao X."/>
            <person name="Peng D."/>
            <person name="Ji J."/>
            <person name="Jenkins J."/>
            <person name="Williams M."/>
            <person name="Shu S."/>
            <person name="Plott C."/>
            <person name="Barry K."/>
            <person name="Rajasekar S."/>
            <person name="Grimwood J."/>
            <person name="Han X."/>
            <person name="Sun S."/>
            <person name="Hou Z."/>
            <person name="He W."/>
            <person name="Dai G."/>
            <person name="Sun C."/>
            <person name="Schmutz J."/>
            <person name="Leebens-Mack J.H."/>
            <person name="Li F.W."/>
            <person name="Wang L."/>
        </authorList>
    </citation>
    <scope>NUCLEOTIDE SEQUENCE [LARGE SCALE GENOMIC DNA]</scope>
    <source>
        <strain evidence="2">cv. PW_Plant_1</strain>
    </source>
</reference>
<dbReference type="EMBL" id="CM055111">
    <property type="protein sequence ID" value="KAJ7519558.1"/>
    <property type="molecule type" value="Genomic_DNA"/>
</dbReference>
<evidence type="ECO:0000313" key="2">
    <source>
        <dbReference type="Proteomes" id="UP001162992"/>
    </source>
</evidence>
<sequence>MNEGDSIRASNALARYHSAPSTLLANLTDFREDDLLHIPADPNTRGTQALIASLFSDDFPVAWPQRQLHEVGIPALPTNPHLLQPYPLAVLGESQNPLQSSAQTPCDSMDFSGGSNTICSDNFICATRSWDRRQVQNDHQVLMDTSSCLQTLSPVAVPSSWLPTTPPKTGILRQSSSPATFLSKLSGEFHLEPRLKFSHRMLASLTGSYELQEPCLREESSDEYDEDSSGHSAQQPLSNKRFRSDILHQLGSVSEGNGCVEQQIQIAGNLSLPKKLSEGLLPCNTTPCLARAKRGCATHPRSISERLRRTRISEGIKKLQELVPNMDKVYTQINTADMLDEAVEYIKFLQNQVQELSNNQVIHSEVKRESKP</sequence>
<keyword evidence="2" id="KW-1185">Reference proteome</keyword>
<name>A0ACC2APW2_DIPCM</name>
<organism evidence="1 2">
    <name type="scientific">Diphasiastrum complanatum</name>
    <name type="common">Issler's clubmoss</name>
    <name type="synonym">Lycopodium complanatum</name>
    <dbReference type="NCBI Taxonomy" id="34168"/>
    <lineage>
        <taxon>Eukaryota</taxon>
        <taxon>Viridiplantae</taxon>
        <taxon>Streptophyta</taxon>
        <taxon>Embryophyta</taxon>
        <taxon>Tracheophyta</taxon>
        <taxon>Lycopodiopsida</taxon>
        <taxon>Lycopodiales</taxon>
        <taxon>Lycopodiaceae</taxon>
        <taxon>Lycopodioideae</taxon>
        <taxon>Diphasiastrum</taxon>
    </lineage>
</organism>
<accession>A0ACC2APW2</accession>
<proteinExistence type="predicted"/>
<comment type="caution">
    <text evidence="1">The sequence shown here is derived from an EMBL/GenBank/DDBJ whole genome shotgun (WGS) entry which is preliminary data.</text>
</comment>
<protein>
    <submittedName>
        <fullName evidence="1">Uncharacterized protein</fullName>
    </submittedName>
</protein>